<evidence type="ECO:0000256" key="5">
    <source>
        <dbReference type="ARBA" id="ARBA00023033"/>
    </source>
</evidence>
<keyword evidence="12" id="KW-1185">Reference proteome</keyword>
<dbReference type="Gene3D" id="2.60.120.310">
    <property type="entry name" value="Copper type II, ascorbate-dependent monooxygenase, N-terminal domain"/>
    <property type="match status" value="1"/>
</dbReference>
<dbReference type="InterPro" id="IPR000945">
    <property type="entry name" value="DBH-like"/>
</dbReference>
<dbReference type="PANTHER" id="PTHR10157:SF40">
    <property type="entry name" value="MOXD1 HOMOLOG 2"/>
    <property type="match status" value="1"/>
</dbReference>
<accession>A0AAW0W0G1</accession>
<evidence type="ECO:0000259" key="10">
    <source>
        <dbReference type="Pfam" id="PF03712"/>
    </source>
</evidence>
<comment type="caution">
    <text evidence="11">The sequence shown here is derived from an EMBL/GenBank/DDBJ whole genome shotgun (WGS) entry which is preliminary data.</text>
</comment>
<sequence>DTVRLLWAYHPDDPVDPESPRPRLHYHGASRRGAKSMFLLERGQKSPSSNSFSHPPSHSPDFSPSGFPPSSSIPQHSGGHYHHHHHHHHHHPLTRSWLLTHPGVEVGPTSDTVYWCKVFKRPTLVQKNHVIRYEPVFTSGNEQYVHHMIVYECTDLTNLEPELDVAFEELASSGGHVCYQTDTSQLVYTCNHVVVAWAVGSEGLSLPPEAGYPLTPKGPKFYMLEVHYDNPNGHTFKDESGIRIIYTPELRYYDAGVLSIGLEPSWKHLIPPRQRTVLSEGHCVSECTQAALSPTGINVFAVILHTHLLGRKVRVRHLRQGRELEPIAQDNNYDFNYQEYRALKLPRSILP</sequence>
<dbReference type="PANTHER" id="PTHR10157">
    <property type="entry name" value="DOPAMINE BETA HYDROXYLASE RELATED"/>
    <property type="match status" value="1"/>
</dbReference>
<feature type="compositionally biased region" description="Basic residues" evidence="8">
    <location>
        <begin position="22"/>
        <end position="34"/>
    </location>
</feature>
<dbReference type="InterPro" id="IPR024548">
    <property type="entry name" value="Cu2_monoox_C"/>
</dbReference>
<reference evidence="11 12" key="1">
    <citation type="journal article" date="2024" name="BMC Genomics">
        <title>Genome assembly of redclaw crayfish (Cherax quadricarinatus) provides insights into its immune adaptation and hypoxia tolerance.</title>
        <authorList>
            <person name="Liu Z."/>
            <person name="Zheng J."/>
            <person name="Li H."/>
            <person name="Fang K."/>
            <person name="Wang S."/>
            <person name="He J."/>
            <person name="Zhou D."/>
            <person name="Weng S."/>
            <person name="Chi M."/>
            <person name="Gu Z."/>
            <person name="He J."/>
            <person name="Li F."/>
            <person name="Wang M."/>
        </authorList>
    </citation>
    <scope>NUCLEOTIDE SEQUENCE [LARGE SCALE GENOMIC DNA]</scope>
    <source>
        <strain evidence="11">ZL_2023a</strain>
    </source>
</reference>
<dbReference type="GO" id="GO:0030667">
    <property type="term" value="C:secretory granule membrane"/>
    <property type="evidence" value="ECO:0007669"/>
    <property type="project" value="TreeGrafter"/>
</dbReference>
<keyword evidence="5" id="KW-0503">Monooxygenase</keyword>
<feature type="domain" description="Copper type II ascorbate-dependent monooxygenase C-terminal" evidence="10">
    <location>
        <begin position="253"/>
        <end position="349"/>
    </location>
</feature>
<feature type="compositionally biased region" description="Low complexity" evidence="8">
    <location>
        <begin position="46"/>
        <end position="74"/>
    </location>
</feature>
<keyword evidence="4" id="KW-0186">Copper</keyword>
<dbReference type="Proteomes" id="UP001445076">
    <property type="component" value="Unassembled WGS sequence"/>
</dbReference>
<evidence type="ECO:0000256" key="7">
    <source>
        <dbReference type="ARBA" id="ARBA00023180"/>
    </source>
</evidence>
<dbReference type="GO" id="GO:0004500">
    <property type="term" value="F:dopamine beta-monooxygenase activity"/>
    <property type="evidence" value="ECO:0007669"/>
    <property type="project" value="InterPro"/>
</dbReference>
<name>A0AAW0W0G1_CHEQU</name>
<organism evidence="11 12">
    <name type="scientific">Cherax quadricarinatus</name>
    <name type="common">Australian red claw crayfish</name>
    <dbReference type="NCBI Taxonomy" id="27406"/>
    <lineage>
        <taxon>Eukaryota</taxon>
        <taxon>Metazoa</taxon>
        <taxon>Ecdysozoa</taxon>
        <taxon>Arthropoda</taxon>
        <taxon>Crustacea</taxon>
        <taxon>Multicrustacea</taxon>
        <taxon>Malacostraca</taxon>
        <taxon>Eumalacostraca</taxon>
        <taxon>Eucarida</taxon>
        <taxon>Decapoda</taxon>
        <taxon>Pleocyemata</taxon>
        <taxon>Astacidea</taxon>
        <taxon>Parastacoidea</taxon>
        <taxon>Parastacidae</taxon>
        <taxon>Cherax</taxon>
    </lineage>
</organism>
<keyword evidence="7" id="KW-0325">Glycoprotein</keyword>
<dbReference type="Pfam" id="PF03712">
    <property type="entry name" value="Cu2_monoox_C"/>
    <property type="match status" value="1"/>
</dbReference>
<feature type="compositionally biased region" description="Basic and acidic residues" evidence="8">
    <location>
        <begin position="10"/>
        <end position="21"/>
    </location>
</feature>
<dbReference type="GO" id="GO:0042420">
    <property type="term" value="P:dopamine catabolic process"/>
    <property type="evidence" value="ECO:0007669"/>
    <property type="project" value="TreeGrafter"/>
</dbReference>
<feature type="non-terminal residue" evidence="11">
    <location>
        <position position="351"/>
    </location>
</feature>
<dbReference type="GO" id="GO:0005507">
    <property type="term" value="F:copper ion binding"/>
    <property type="evidence" value="ECO:0007669"/>
    <property type="project" value="InterPro"/>
</dbReference>
<evidence type="ECO:0000313" key="12">
    <source>
        <dbReference type="Proteomes" id="UP001445076"/>
    </source>
</evidence>
<evidence type="ECO:0000256" key="1">
    <source>
        <dbReference type="ARBA" id="ARBA00001973"/>
    </source>
</evidence>
<gene>
    <name evidence="11" type="ORF">OTU49_012163</name>
</gene>
<evidence type="ECO:0000256" key="3">
    <source>
        <dbReference type="ARBA" id="ARBA00023002"/>
    </source>
</evidence>
<evidence type="ECO:0000313" key="11">
    <source>
        <dbReference type="EMBL" id="KAK8722681.1"/>
    </source>
</evidence>
<dbReference type="InterPro" id="IPR008977">
    <property type="entry name" value="PHM/PNGase_F_dom_sf"/>
</dbReference>
<dbReference type="SUPFAM" id="SSF49742">
    <property type="entry name" value="PHM/PNGase F"/>
    <property type="match status" value="2"/>
</dbReference>
<feature type="non-terminal residue" evidence="11">
    <location>
        <position position="1"/>
    </location>
</feature>
<dbReference type="InterPro" id="IPR028460">
    <property type="entry name" value="Tbh/DBH"/>
</dbReference>
<evidence type="ECO:0008006" key="13">
    <source>
        <dbReference type="Google" id="ProtNLM"/>
    </source>
</evidence>
<dbReference type="GO" id="GO:0042421">
    <property type="term" value="P:norepinephrine biosynthetic process"/>
    <property type="evidence" value="ECO:0007669"/>
    <property type="project" value="TreeGrafter"/>
</dbReference>
<dbReference type="InterPro" id="IPR000323">
    <property type="entry name" value="Cu2_ascorb_mOase_N"/>
</dbReference>
<keyword evidence="2" id="KW-0479">Metal-binding</keyword>
<dbReference type="Gene3D" id="2.60.120.230">
    <property type="match status" value="1"/>
</dbReference>
<evidence type="ECO:0000259" key="9">
    <source>
        <dbReference type="Pfam" id="PF01082"/>
    </source>
</evidence>
<comment type="cofactor">
    <cofactor evidence="1">
        <name>Cu(2+)</name>
        <dbReference type="ChEBI" id="CHEBI:29036"/>
    </cofactor>
</comment>
<evidence type="ECO:0000256" key="4">
    <source>
        <dbReference type="ARBA" id="ARBA00023008"/>
    </source>
</evidence>
<evidence type="ECO:0000256" key="2">
    <source>
        <dbReference type="ARBA" id="ARBA00022723"/>
    </source>
</evidence>
<dbReference type="InterPro" id="IPR014784">
    <property type="entry name" value="Cu2_ascorb_mOase-like_C"/>
</dbReference>
<feature type="region of interest" description="Disordered" evidence="8">
    <location>
        <begin position="1"/>
        <end position="88"/>
    </location>
</feature>
<dbReference type="GO" id="GO:0005615">
    <property type="term" value="C:extracellular space"/>
    <property type="evidence" value="ECO:0007669"/>
    <property type="project" value="TreeGrafter"/>
</dbReference>
<dbReference type="FunFam" id="2.60.120.310:FF:000004">
    <property type="entry name" value="DBH-like monooxygenase protein 1"/>
    <property type="match status" value="1"/>
</dbReference>
<evidence type="ECO:0000256" key="6">
    <source>
        <dbReference type="ARBA" id="ARBA00023157"/>
    </source>
</evidence>
<evidence type="ECO:0000256" key="8">
    <source>
        <dbReference type="SAM" id="MobiDB-lite"/>
    </source>
</evidence>
<protein>
    <recommendedName>
        <fullName evidence="13">MOXD1 protein</fullName>
    </recommendedName>
</protein>
<dbReference type="Pfam" id="PF01082">
    <property type="entry name" value="Cu2_monooxygen"/>
    <property type="match status" value="1"/>
</dbReference>
<keyword evidence="3" id="KW-0560">Oxidoreductase</keyword>
<dbReference type="AlphaFoldDB" id="A0AAW0W0G1"/>
<dbReference type="GO" id="GO:0006589">
    <property type="term" value="P:octopamine biosynthetic process"/>
    <property type="evidence" value="ECO:0007669"/>
    <property type="project" value="TreeGrafter"/>
</dbReference>
<proteinExistence type="predicted"/>
<feature type="compositionally biased region" description="Basic residues" evidence="8">
    <location>
        <begin position="79"/>
        <end position="88"/>
    </location>
</feature>
<keyword evidence="6" id="KW-1015">Disulfide bond</keyword>
<dbReference type="EMBL" id="JARKIK010000094">
    <property type="protein sequence ID" value="KAK8722681.1"/>
    <property type="molecule type" value="Genomic_DNA"/>
</dbReference>
<dbReference type="PRINTS" id="PR00767">
    <property type="entry name" value="DBMONOXGNASE"/>
</dbReference>
<feature type="domain" description="Copper type II ascorbate-dependent monooxygenase N-terminal" evidence="9">
    <location>
        <begin position="102"/>
        <end position="233"/>
    </location>
</feature>
<dbReference type="InterPro" id="IPR036939">
    <property type="entry name" value="Cu2_ascorb_mOase_N_sf"/>
</dbReference>